<dbReference type="EMBL" id="MT732186">
    <property type="protein sequence ID" value="QOJ65950.1"/>
    <property type="molecule type" value="Genomic_DNA"/>
</dbReference>
<dbReference type="InterPro" id="IPR014833">
    <property type="entry name" value="TnsA_N"/>
</dbReference>
<dbReference type="InterPro" id="IPR014832">
    <property type="entry name" value="TnsA_C"/>
</dbReference>
<evidence type="ECO:0000313" key="3">
    <source>
        <dbReference type="EMBL" id="QOJ64856.1"/>
    </source>
</evidence>
<feature type="domain" description="TnsA endonuclease C-terminal" evidence="1">
    <location>
        <begin position="160"/>
        <end position="238"/>
    </location>
</feature>
<sequence>MTSYRPFIKDVSPAYFGVWLDRLFEGHEMAARKIGKSAYSVTGYVSTEKAAKIQRAESSLEQDFLTLLEYDWRVLRYATQPFKIHWKDGNGRPRRFTPDIAVAYHSLATEQDPSLRTTIFEVKHRAHLKARWAEEKPRLKAAFAWAKDYGCRFKVITEQEIRTPYLANARFLLGFKKLYGDQDLYQARLPHICELLVRLGPTTPQALLDEVRGDEVRRAEYIPYLWHLITIRVIGIDLSQPLNMASPIWPTGHTKWFSENWG</sequence>
<accession>A0A7M3A8V8</accession>
<feature type="domain" description="TnsA endonuclease N-terminal" evidence="2">
    <location>
        <begin position="73"/>
        <end position="158"/>
    </location>
</feature>
<dbReference type="Pfam" id="PF08721">
    <property type="entry name" value="Tn7_Tnp_TnsA_C"/>
    <property type="match status" value="1"/>
</dbReference>
<protein>
    <submittedName>
        <fullName evidence="3">Heteromeric transposase endonuclease subunit TnsA</fullName>
    </submittedName>
</protein>
<dbReference type="EMBL" id="MT732184">
    <property type="protein sequence ID" value="QOJ64856.1"/>
    <property type="molecule type" value="Genomic_DNA"/>
</dbReference>
<dbReference type="AlphaFoldDB" id="A0A7M3A8V8"/>
<organism evidence="3">
    <name type="scientific">Pseudomonas aeruginosa</name>
    <dbReference type="NCBI Taxonomy" id="287"/>
    <lineage>
        <taxon>Bacteria</taxon>
        <taxon>Pseudomonadati</taxon>
        <taxon>Pseudomonadota</taxon>
        <taxon>Gammaproteobacteria</taxon>
        <taxon>Pseudomonadales</taxon>
        <taxon>Pseudomonadaceae</taxon>
        <taxon>Pseudomonas</taxon>
    </lineage>
</organism>
<dbReference type="Pfam" id="PF08722">
    <property type="entry name" value="Tn7_TnsA-like_N"/>
    <property type="match status" value="1"/>
</dbReference>
<reference evidence="3" key="1">
    <citation type="journal article" date="2021" name="Antimicrob. Agents Chemother.">
        <title>Epidemic territorial spread of IncP-2-type VIM-2 carbapenemase-encoding megaplasmids in nosocomial Pseudomonas aeruginosa populations.</title>
        <authorList>
            <person name="Urbanowicz P."/>
            <person name="Bitar I."/>
            <person name="Izdebski R."/>
            <person name="Baraniak A."/>
            <person name="Literacka E."/>
            <person name="Hrabak J."/>
            <person name="Gniadkowski M."/>
        </authorList>
    </citation>
    <scope>NUCLEOTIDE SEQUENCE</scope>
    <source>
        <strain evidence="4">NMI2635/08</strain>
        <strain evidence="3">NMI3438/07</strain>
        <plasmid evidence="3">pPUV-6</plasmid>
        <plasmid evidence="4">pPUV-8</plasmid>
    </source>
</reference>
<name>A0A7M3A8V8_PSEAI</name>
<keyword evidence="3" id="KW-0614">Plasmid</keyword>
<keyword evidence="3" id="KW-0540">Nuclease</keyword>
<evidence type="ECO:0000259" key="1">
    <source>
        <dbReference type="Pfam" id="PF08721"/>
    </source>
</evidence>
<dbReference type="RefSeq" id="WP_049878009.1">
    <property type="nucleotide sequence ID" value="NZ_AP014622.1"/>
</dbReference>
<keyword evidence="3" id="KW-0378">Hydrolase</keyword>
<proteinExistence type="predicted"/>
<geneLocation type="plasmid" evidence="3">
    <name>pPUV-6</name>
</geneLocation>
<evidence type="ECO:0000259" key="2">
    <source>
        <dbReference type="Pfam" id="PF08722"/>
    </source>
</evidence>
<dbReference type="GO" id="GO:0004519">
    <property type="term" value="F:endonuclease activity"/>
    <property type="evidence" value="ECO:0007669"/>
    <property type="project" value="UniProtKB-KW"/>
</dbReference>
<keyword evidence="3" id="KW-0255">Endonuclease</keyword>
<evidence type="ECO:0000313" key="4">
    <source>
        <dbReference type="EMBL" id="QOJ65950.1"/>
    </source>
</evidence>
<geneLocation type="plasmid" evidence="4">
    <name>pPUV-8</name>
</geneLocation>